<feature type="transmembrane region" description="Helical" evidence="1">
    <location>
        <begin position="12"/>
        <end position="35"/>
    </location>
</feature>
<comment type="caution">
    <text evidence="2">The sequence shown here is derived from an EMBL/GenBank/DDBJ whole genome shotgun (WGS) entry which is preliminary data.</text>
</comment>
<accession>A0A833ECH6</accession>
<organism evidence="2 3">
    <name type="scientific">Caldiarchaeum subterraneum</name>
    <dbReference type="NCBI Taxonomy" id="311458"/>
    <lineage>
        <taxon>Archaea</taxon>
        <taxon>Nitrososphaerota</taxon>
        <taxon>Candidatus Caldarchaeales</taxon>
        <taxon>Candidatus Caldarchaeaceae</taxon>
        <taxon>Candidatus Caldarchaeum</taxon>
    </lineage>
</organism>
<proteinExistence type="predicted"/>
<evidence type="ECO:0000313" key="3">
    <source>
        <dbReference type="Proteomes" id="UP000608579"/>
    </source>
</evidence>
<keyword evidence="1" id="KW-1133">Transmembrane helix</keyword>
<keyword evidence="1" id="KW-0472">Membrane</keyword>
<reference evidence="2" key="1">
    <citation type="journal article" date="2020" name="ISME J.">
        <title>Gammaproteobacteria mediating utilization of methyl-, sulfur- and petroleum organic compounds in deep ocean hydrothermal plumes.</title>
        <authorList>
            <person name="Zhou Z."/>
            <person name="Liu Y."/>
            <person name="Pan J."/>
            <person name="Cron B.R."/>
            <person name="Toner B.M."/>
            <person name="Anantharaman K."/>
            <person name="Breier J.A."/>
            <person name="Dick G.J."/>
            <person name="Li M."/>
        </authorList>
    </citation>
    <scope>NUCLEOTIDE SEQUENCE</scope>
    <source>
        <strain evidence="2">SZUA-1515</strain>
    </source>
</reference>
<evidence type="ECO:0000256" key="1">
    <source>
        <dbReference type="SAM" id="Phobius"/>
    </source>
</evidence>
<protein>
    <submittedName>
        <fullName evidence="2">Uncharacterized protein</fullName>
    </submittedName>
</protein>
<dbReference type="AlphaFoldDB" id="A0A833ECH6"/>
<gene>
    <name evidence="2" type="ORF">EYH45_04515</name>
</gene>
<evidence type="ECO:0000313" key="2">
    <source>
        <dbReference type="EMBL" id="HIQ29810.1"/>
    </source>
</evidence>
<dbReference type="EMBL" id="DQVM01000086">
    <property type="protein sequence ID" value="HIQ29810.1"/>
    <property type="molecule type" value="Genomic_DNA"/>
</dbReference>
<dbReference type="Proteomes" id="UP000608579">
    <property type="component" value="Unassembled WGS sequence"/>
</dbReference>
<keyword evidence="1" id="KW-0812">Transmembrane</keyword>
<sequence length="82" mass="8848">MPDDILSTPFTLLGIILVIVGVLLIATPYIVKLIAGEGREPHPLLFIGFKMDGMTVGTSPILIIALVVIYLVLLMMRGWTAA</sequence>
<name>A0A833ECH6_CALS0</name>
<feature type="transmembrane region" description="Helical" evidence="1">
    <location>
        <begin position="56"/>
        <end position="76"/>
    </location>
</feature>